<reference evidence="1 2" key="1">
    <citation type="submission" date="2021-01" db="EMBL/GenBank/DDBJ databases">
        <title>FDA dAtabase for Regulatory Grade micrObial Sequences (FDA-ARGOS): Supporting development and validation of Infectious Disease Dx tests.</title>
        <authorList>
            <person name="Sproer C."/>
            <person name="Gronow S."/>
            <person name="Severitt S."/>
            <person name="Schroder I."/>
            <person name="Tallon L."/>
            <person name="Sadzewicz L."/>
            <person name="Zhao X."/>
            <person name="Boylan J."/>
            <person name="Ott S."/>
            <person name="Bowen H."/>
            <person name="Vavikolanu K."/>
            <person name="Mehta A."/>
            <person name="Aluvathingal J."/>
            <person name="Nadendla S."/>
            <person name="Lowell S."/>
            <person name="Myers T."/>
            <person name="Yan Y."/>
            <person name="Sichtig H."/>
        </authorList>
    </citation>
    <scope>NUCLEOTIDE SEQUENCE [LARGE SCALE GENOMIC DNA]</scope>
    <source>
        <strain evidence="1 2">FDAARGOS_1131</strain>
    </source>
</reference>
<name>A0A9Q6Z771_MYROD</name>
<gene>
    <name evidence="1" type="ORF">I6I88_11980</name>
</gene>
<dbReference type="RefSeq" id="WP_002986312.1">
    <property type="nucleotide sequence ID" value="NZ_CP068108.1"/>
</dbReference>
<evidence type="ECO:0000313" key="1">
    <source>
        <dbReference type="EMBL" id="QQT98932.1"/>
    </source>
</evidence>
<organism evidence="1 2">
    <name type="scientific">Myroides odoratus</name>
    <name type="common">Flavobacterium odoratum</name>
    <dbReference type="NCBI Taxonomy" id="256"/>
    <lineage>
        <taxon>Bacteria</taxon>
        <taxon>Pseudomonadati</taxon>
        <taxon>Bacteroidota</taxon>
        <taxon>Flavobacteriia</taxon>
        <taxon>Flavobacteriales</taxon>
        <taxon>Flavobacteriaceae</taxon>
        <taxon>Myroides</taxon>
    </lineage>
</organism>
<protein>
    <submittedName>
        <fullName evidence="1">Uncharacterized protein</fullName>
    </submittedName>
</protein>
<proteinExistence type="predicted"/>
<dbReference type="GeneID" id="93528382"/>
<dbReference type="EMBL" id="CP068108">
    <property type="protein sequence ID" value="QQT98932.1"/>
    <property type="molecule type" value="Genomic_DNA"/>
</dbReference>
<dbReference type="Proteomes" id="UP000596202">
    <property type="component" value="Chromosome"/>
</dbReference>
<accession>A0A9Q6Z771</accession>
<dbReference type="Pfam" id="PF26211">
    <property type="entry name" value="Phage_phiTE_072"/>
    <property type="match status" value="1"/>
</dbReference>
<evidence type="ECO:0000313" key="2">
    <source>
        <dbReference type="Proteomes" id="UP000596202"/>
    </source>
</evidence>
<dbReference type="AlphaFoldDB" id="A0A9Q6Z771"/>
<sequence>MKKVKSKSYTLRKSDGIWLGQIVLTSDGMFASVTDYGNLSFAWRHTGVDDFRGFLCGLDVEYFGRKMY</sequence>
<dbReference type="OrthoDB" id="32523at2"/>
<dbReference type="InterPro" id="IPR058701">
    <property type="entry name" value="PhiTE_072-like"/>
</dbReference>